<accession>A0ABW5GP23</accession>
<dbReference type="RefSeq" id="WP_345403637.1">
    <property type="nucleotide sequence ID" value="NZ_BAABHG010000015.1"/>
</dbReference>
<comment type="caution">
    <text evidence="1">The sequence shown here is derived from an EMBL/GenBank/DDBJ whole genome shotgun (WGS) entry which is preliminary data.</text>
</comment>
<reference evidence="2" key="1">
    <citation type="journal article" date="2019" name="Int. J. Syst. Evol. Microbiol.">
        <title>The Global Catalogue of Microorganisms (GCM) 10K type strain sequencing project: providing services to taxonomists for standard genome sequencing and annotation.</title>
        <authorList>
            <consortium name="The Broad Institute Genomics Platform"/>
            <consortium name="The Broad Institute Genome Sequencing Center for Infectious Disease"/>
            <person name="Wu L."/>
            <person name="Ma J."/>
        </authorList>
    </citation>
    <scope>NUCLEOTIDE SEQUENCE [LARGE SCALE GENOMIC DNA]</scope>
    <source>
        <strain evidence="2">CGMCC 4.7643</strain>
    </source>
</reference>
<keyword evidence="2" id="KW-1185">Reference proteome</keyword>
<sequence length="136" mass="14807">MTSRPASGGGAGGKPVRIDPEVLRAYAENLKALHSVITSISEYLHTTACDKSGFTGLFMVLRPVVDLVGSLYDETLRFGHERLASMAAGITDAAQRYQVHEDSVVKRLEALLRELDKQIAAAPEDGPSRRSHEPVY</sequence>
<protein>
    <recommendedName>
        <fullName evidence="3">Excreted virulence factor EspC, type VII ESX diderm</fullName>
    </recommendedName>
</protein>
<name>A0ABW5GP23_9PSEU</name>
<gene>
    <name evidence="1" type="ORF">ACFSYJ_28490</name>
</gene>
<evidence type="ECO:0008006" key="3">
    <source>
        <dbReference type="Google" id="ProtNLM"/>
    </source>
</evidence>
<organism evidence="1 2">
    <name type="scientific">Amycolatopsis samaneae</name>
    <dbReference type="NCBI Taxonomy" id="664691"/>
    <lineage>
        <taxon>Bacteria</taxon>
        <taxon>Bacillati</taxon>
        <taxon>Actinomycetota</taxon>
        <taxon>Actinomycetes</taxon>
        <taxon>Pseudonocardiales</taxon>
        <taxon>Pseudonocardiaceae</taxon>
        <taxon>Amycolatopsis</taxon>
    </lineage>
</organism>
<dbReference type="EMBL" id="JBHUKU010000017">
    <property type="protein sequence ID" value="MFD2462580.1"/>
    <property type="molecule type" value="Genomic_DNA"/>
</dbReference>
<evidence type="ECO:0000313" key="2">
    <source>
        <dbReference type="Proteomes" id="UP001597419"/>
    </source>
</evidence>
<dbReference type="Proteomes" id="UP001597419">
    <property type="component" value="Unassembled WGS sequence"/>
</dbReference>
<proteinExistence type="predicted"/>
<evidence type="ECO:0000313" key="1">
    <source>
        <dbReference type="EMBL" id="MFD2462580.1"/>
    </source>
</evidence>